<dbReference type="InterPro" id="IPR018445">
    <property type="entry name" value="Put_Phosphate_transp_reg"/>
</dbReference>
<dbReference type="OrthoDB" id="9780540at2"/>
<evidence type="ECO:0000256" key="1">
    <source>
        <dbReference type="ARBA" id="ARBA00008591"/>
    </source>
</evidence>
<dbReference type="STRING" id="1033802.SSPSH_000543"/>
<dbReference type="NCBIfam" id="TIGR00153">
    <property type="entry name" value="TIGR00153 family protein"/>
    <property type="match status" value="1"/>
</dbReference>
<reference evidence="2 3" key="2">
    <citation type="journal article" date="2013" name="PLoS ONE">
        <title>INDIGO - INtegrated Data Warehouse of MIcrobial GenOmes with Examples from the Red Sea Extremophiles.</title>
        <authorList>
            <person name="Alam I."/>
            <person name="Antunes A."/>
            <person name="Kamau A.A."/>
            <person name="Ba Alawi W."/>
            <person name="Kalkatawi M."/>
            <person name="Stingl U."/>
            <person name="Bajic V.B."/>
        </authorList>
    </citation>
    <scope>NUCLEOTIDE SEQUENCE [LARGE SCALE GENOMIC DNA]</scope>
    <source>
        <strain evidence="2 3">E1L3A</strain>
    </source>
</reference>
<accession>U2G2L7</accession>
<evidence type="ECO:0000313" key="2">
    <source>
        <dbReference type="EMBL" id="ERJ20433.1"/>
    </source>
</evidence>
<dbReference type="PANTHER" id="PTHR36536:SF3">
    <property type="entry name" value="UPF0111 PROTEIN HI_1603"/>
    <property type="match status" value="1"/>
</dbReference>
<protein>
    <recommendedName>
        <fullName evidence="4">Phosphate transport regulator protein</fullName>
    </recommendedName>
</protein>
<dbReference type="eggNOG" id="COG1392">
    <property type="taxonomic scope" value="Bacteria"/>
</dbReference>
<proteinExistence type="inferred from homology"/>
<reference evidence="2 3" key="1">
    <citation type="journal article" date="2011" name="J. Bacteriol.">
        <title>Genome sequence of Salinisphaera shabanensis, a gammaproteobacterium from the harsh, variable environment of the brine-seawater interface of the Shaban Deep in the Red Sea.</title>
        <authorList>
            <person name="Antunes A."/>
            <person name="Alam I."/>
            <person name="Bajic V.B."/>
            <person name="Stingl U."/>
        </authorList>
    </citation>
    <scope>NUCLEOTIDE SEQUENCE [LARGE SCALE GENOMIC DNA]</scope>
    <source>
        <strain evidence="2 3">E1L3A</strain>
    </source>
</reference>
<keyword evidence="3" id="KW-1185">Reference proteome</keyword>
<evidence type="ECO:0008006" key="4">
    <source>
        <dbReference type="Google" id="ProtNLM"/>
    </source>
</evidence>
<sequence>MDPSKNSPLSRLFGHSPFKALREHIREVDKSADLLREYFDATAAGDWTQAEALHERISACEHEADDLKDKIRLNLPTSLFLPISRSDLLVLIEAQDKIVNKVKDISGLMTGRRMEFPPSVQRPISDYMQTSIEAVHQARKVLEELDELLDSGFGRDVSEMIEDMVTELGRLEKRADNEQIAIRHRLLELESELPPLEVMFIYRVIDWIGTLSDRAERVGSRLQILMAR</sequence>
<comment type="caution">
    <text evidence="2">The sequence shown here is derived from an EMBL/GenBank/DDBJ whole genome shotgun (WGS) entry which is preliminary data.</text>
</comment>
<dbReference type="Proteomes" id="UP000006242">
    <property type="component" value="Unassembled WGS sequence"/>
</dbReference>
<organism evidence="2 3">
    <name type="scientific">Salinisphaera shabanensis E1L3A</name>
    <dbReference type="NCBI Taxonomy" id="1033802"/>
    <lineage>
        <taxon>Bacteria</taxon>
        <taxon>Pseudomonadati</taxon>
        <taxon>Pseudomonadota</taxon>
        <taxon>Gammaproteobacteria</taxon>
        <taxon>Salinisphaerales</taxon>
        <taxon>Salinisphaeraceae</taxon>
        <taxon>Salinisphaera</taxon>
    </lineage>
</organism>
<dbReference type="AlphaFoldDB" id="U2G2L7"/>
<dbReference type="SUPFAM" id="SSF109755">
    <property type="entry name" value="PhoU-like"/>
    <property type="match status" value="1"/>
</dbReference>
<comment type="similarity">
    <text evidence="1">Belongs to the UPF0111 family.</text>
</comment>
<dbReference type="Gene3D" id="1.20.58.220">
    <property type="entry name" value="Phosphate transport system protein phou homolog 2, domain 2"/>
    <property type="match status" value="1"/>
</dbReference>
<gene>
    <name evidence="2" type="ORF">SSPSH_000543</name>
</gene>
<dbReference type="InterPro" id="IPR038078">
    <property type="entry name" value="PhoU-like_sf"/>
</dbReference>
<evidence type="ECO:0000313" key="3">
    <source>
        <dbReference type="Proteomes" id="UP000006242"/>
    </source>
</evidence>
<dbReference type="InterPro" id="IPR002727">
    <property type="entry name" value="DUF47"/>
</dbReference>
<dbReference type="RefSeq" id="WP_006914168.1">
    <property type="nucleotide sequence ID" value="NZ_AFNV02000003.1"/>
</dbReference>
<dbReference type="Pfam" id="PF01865">
    <property type="entry name" value="PhoU_div"/>
    <property type="match status" value="1"/>
</dbReference>
<dbReference type="EMBL" id="AFNV02000003">
    <property type="protein sequence ID" value="ERJ20433.1"/>
    <property type="molecule type" value="Genomic_DNA"/>
</dbReference>
<dbReference type="PANTHER" id="PTHR36536">
    <property type="entry name" value="UPF0111 PROTEIN HI_1603"/>
    <property type="match status" value="1"/>
</dbReference>
<name>U2G2L7_9GAMM</name>